<keyword evidence="7" id="KW-0690">Ribosome biogenesis</keyword>
<feature type="region of interest" description="Disordered" evidence="14">
    <location>
        <begin position="58"/>
        <end position="87"/>
    </location>
</feature>
<feature type="region of interest" description="Disordered" evidence="14">
    <location>
        <begin position="1"/>
        <end position="27"/>
    </location>
</feature>
<feature type="compositionally biased region" description="Basic residues" evidence="14">
    <location>
        <begin position="11"/>
        <end position="23"/>
    </location>
</feature>
<evidence type="ECO:0000256" key="11">
    <source>
        <dbReference type="ARBA" id="ARBA00023054"/>
    </source>
</evidence>
<keyword evidence="11" id="KW-0175">Coiled coil</keyword>
<evidence type="ECO:0000256" key="2">
    <source>
        <dbReference type="ARBA" id="ARBA00004286"/>
    </source>
</evidence>
<comment type="function">
    <text evidence="13">Required for proper chromosome segregation during mitosis and error-free mitotic progression.</text>
</comment>
<gene>
    <name evidence="15" type="ORF">TKK_015670</name>
</gene>
<dbReference type="Pfam" id="PF03879">
    <property type="entry name" value="Cgr1"/>
    <property type="match status" value="1"/>
</dbReference>
<keyword evidence="6" id="KW-0158">Chromosome</keyword>
<keyword evidence="9" id="KW-0597">Phosphoprotein</keyword>
<accession>A0ABD2W930</accession>
<evidence type="ECO:0000256" key="1">
    <source>
        <dbReference type="ARBA" id="ARBA00004090"/>
    </source>
</evidence>
<name>A0ABD2W930_9HYME</name>
<dbReference type="GO" id="GO:0005694">
    <property type="term" value="C:chromosome"/>
    <property type="evidence" value="ECO:0007669"/>
    <property type="project" value="UniProtKB-SubCell"/>
</dbReference>
<evidence type="ECO:0000313" key="15">
    <source>
        <dbReference type="EMBL" id="KAL3389453.1"/>
    </source>
</evidence>
<dbReference type="GO" id="GO:0005730">
    <property type="term" value="C:nucleolus"/>
    <property type="evidence" value="ECO:0007669"/>
    <property type="project" value="UniProtKB-SubCell"/>
</dbReference>
<keyword evidence="16" id="KW-1185">Reference proteome</keyword>
<dbReference type="PANTHER" id="PTHR13557:SF1">
    <property type="entry name" value="COILED-COIL DOMAIN-CONTAINING PROTEIN 86"/>
    <property type="match status" value="1"/>
</dbReference>
<keyword evidence="12" id="KW-0539">Nucleus</keyword>
<evidence type="ECO:0000256" key="5">
    <source>
        <dbReference type="ARBA" id="ARBA00016738"/>
    </source>
</evidence>
<dbReference type="PANTHER" id="PTHR13557">
    <property type="entry name" value="COILED-COIL DOMAIN-CONTAINING PROTEIN 86"/>
    <property type="match status" value="1"/>
</dbReference>
<dbReference type="GO" id="GO:0006364">
    <property type="term" value="P:rRNA processing"/>
    <property type="evidence" value="ECO:0007669"/>
    <property type="project" value="UniProtKB-KW"/>
</dbReference>
<comment type="similarity">
    <text evidence="4">Belongs to the CGR1 family.</text>
</comment>
<evidence type="ECO:0000256" key="12">
    <source>
        <dbReference type="ARBA" id="ARBA00023242"/>
    </source>
</evidence>
<evidence type="ECO:0000256" key="3">
    <source>
        <dbReference type="ARBA" id="ARBA00004604"/>
    </source>
</evidence>
<evidence type="ECO:0000256" key="6">
    <source>
        <dbReference type="ARBA" id="ARBA00022454"/>
    </source>
</evidence>
<keyword evidence="10" id="KW-0164">Citrullination</keyword>
<evidence type="ECO:0000256" key="4">
    <source>
        <dbReference type="ARBA" id="ARBA00007869"/>
    </source>
</evidence>
<keyword evidence="8" id="KW-0698">rRNA processing</keyword>
<sequence>MSASQVTSVKGKPKSGRVWKSSKQRFSSIKKTPAIHVSFEKRQRLKEERKKCMELSNEIKQQKAAEKEAKKERRRENIRRTQENERKAEVVQVISNPAKIKRMKKKQLRNIVKRDTTKVEK</sequence>
<comment type="subcellular location">
    <subcellularLocation>
        <location evidence="2">Chromosome</location>
    </subcellularLocation>
    <subcellularLocation>
        <location evidence="3">Nucleus</location>
        <location evidence="3">Nucleolus</location>
    </subcellularLocation>
</comment>
<evidence type="ECO:0000256" key="10">
    <source>
        <dbReference type="ARBA" id="ARBA00022934"/>
    </source>
</evidence>
<evidence type="ECO:0000256" key="13">
    <source>
        <dbReference type="ARBA" id="ARBA00093307"/>
    </source>
</evidence>
<proteinExistence type="inferred from homology"/>
<dbReference type="AlphaFoldDB" id="A0ABD2W930"/>
<evidence type="ECO:0000256" key="8">
    <source>
        <dbReference type="ARBA" id="ARBA00022552"/>
    </source>
</evidence>
<comment type="function">
    <text evidence="1">Involved in nucleolar integrity and required for processing of the pre-rRNA for the 60S ribosome subunit.</text>
</comment>
<comment type="caution">
    <text evidence="15">The sequence shown here is derived from an EMBL/GenBank/DDBJ whole genome shotgun (WGS) entry which is preliminary data.</text>
</comment>
<protein>
    <recommendedName>
        <fullName evidence="5">Coiled-coil domain-containing protein 86</fullName>
    </recommendedName>
</protein>
<evidence type="ECO:0000256" key="7">
    <source>
        <dbReference type="ARBA" id="ARBA00022517"/>
    </source>
</evidence>
<dbReference type="EMBL" id="JBJJXI010000123">
    <property type="protein sequence ID" value="KAL3389453.1"/>
    <property type="molecule type" value="Genomic_DNA"/>
</dbReference>
<evidence type="ECO:0000256" key="9">
    <source>
        <dbReference type="ARBA" id="ARBA00022553"/>
    </source>
</evidence>
<feature type="compositionally biased region" description="Basic and acidic residues" evidence="14">
    <location>
        <begin position="60"/>
        <end position="87"/>
    </location>
</feature>
<organism evidence="15 16">
    <name type="scientific">Trichogramma kaykai</name>
    <dbReference type="NCBI Taxonomy" id="54128"/>
    <lineage>
        <taxon>Eukaryota</taxon>
        <taxon>Metazoa</taxon>
        <taxon>Ecdysozoa</taxon>
        <taxon>Arthropoda</taxon>
        <taxon>Hexapoda</taxon>
        <taxon>Insecta</taxon>
        <taxon>Pterygota</taxon>
        <taxon>Neoptera</taxon>
        <taxon>Endopterygota</taxon>
        <taxon>Hymenoptera</taxon>
        <taxon>Apocrita</taxon>
        <taxon>Proctotrupomorpha</taxon>
        <taxon>Chalcidoidea</taxon>
        <taxon>Trichogrammatidae</taxon>
        <taxon>Trichogramma</taxon>
    </lineage>
</organism>
<reference evidence="15 16" key="1">
    <citation type="journal article" date="2024" name="bioRxiv">
        <title>A reference genome for Trichogramma kaykai: A tiny desert-dwelling parasitoid wasp with competing sex-ratio distorters.</title>
        <authorList>
            <person name="Culotta J."/>
            <person name="Lindsey A.R."/>
        </authorList>
    </citation>
    <scope>NUCLEOTIDE SEQUENCE [LARGE SCALE GENOMIC DNA]</scope>
    <source>
        <strain evidence="15 16">KSX58</strain>
    </source>
</reference>
<dbReference type="InterPro" id="IPR026570">
    <property type="entry name" value="CCDC86"/>
</dbReference>
<evidence type="ECO:0000256" key="14">
    <source>
        <dbReference type="SAM" id="MobiDB-lite"/>
    </source>
</evidence>
<dbReference type="InterPro" id="IPR005579">
    <property type="entry name" value="Cgr1-like"/>
</dbReference>
<dbReference type="Proteomes" id="UP001627154">
    <property type="component" value="Unassembled WGS sequence"/>
</dbReference>
<evidence type="ECO:0000313" key="16">
    <source>
        <dbReference type="Proteomes" id="UP001627154"/>
    </source>
</evidence>